<reference evidence="5 6" key="1">
    <citation type="submission" date="2013-07" db="EMBL/GenBank/DDBJ databases">
        <authorList>
            <person name="Weinstock G."/>
            <person name="Sodergren E."/>
            <person name="Wylie T."/>
            <person name="Fulton L."/>
            <person name="Fulton R."/>
            <person name="Fronick C."/>
            <person name="O'Laughlin M."/>
            <person name="Godfrey J."/>
            <person name="Miner T."/>
            <person name="Herter B."/>
            <person name="Appelbaum E."/>
            <person name="Cordes M."/>
            <person name="Lek S."/>
            <person name="Wollam A."/>
            <person name="Pepin K.H."/>
            <person name="Palsikar V.B."/>
            <person name="Mitreva M."/>
            <person name="Wilson R.K."/>
        </authorList>
    </citation>
    <scope>NUCLEOTIDE SEQUENCE [LARGE SCALE GENOMIC DNA]</scope>
    <source>
        <strain evidence="5 6">ATCC 27760</strain>
    </source>
</reference>
<dbReference type="EMBL" id="AWVF01000436">
    <property type="protein sequence ID" value="ERJ87666.1"/>
    <property type="molecule type" value="Genomic_DNA"/>
</dbReference>
<dbReference type="InterPro" id="IPR012340">
    <property type="entry name" value="NA-bd_OB-fold"/>
</dbReference>
<evidence type="ECO:0000313" key="5">
    <source>
        <dbReference type="EMBL" id="ERJ87666.1"/>
    </source>
</evidence>
<gene>
    <name evidence="5" type="ORF">RUMCAL_03263</name>
</gene>
<dbReference type="HOGENOM" id="CLU_078758_6_2_9"/>
<protein>
    <recommendedName>
        <fullName evidence="2 3">Single-stranded DNA-binding protein</fullName>
        <shortName evidence="2">SSB</shortName>
    </recommendedName>
</protein>
<evidence type="ECO:0000256" key="2">
    <source>
        <dbReference type="HAMAP-Rule" id="MF_00984"/>
    </source>
</evidence>
<evidence type="ECO:0000256" key="4">
    <source>
        <dbReference type="SAM" id="MobiDB-lite"/>
    </source>
</evidence>
<dbReference type="Gene3D" id="2.40.50.140">
    <property type="entry name" value="Nucleic acid-binding proteins"/>
    <property type="match status" value="1"/>
</dbReference>
<evidence type="ECO:0000313" key="6">
    <source>
        <dbReference type="Proteomes" id="UP000016662"/>
    </source>
</evidence>
<dbReference type="GO" id="GO:0006260">
    <property type="term" value="P:DNA replication"/>
    <property type="evidence" value="ECO:0007669"/>
    <property type="project" value="InterPro"/>
</dbReference>
<comment type="caution">
    <text evidence="5">The sequence shown here is derived from an EMBL/GenBank/DDBJ whole genome shotgun (WGS) entry which is preliminary data.</text>
</comment>
<dbReference type="GO" id="GO:0003697">
    <property type="term" value="F:single-stranded DNA binding"/>
    <property type="evidence" value="ECO:0007669"/>
    <property type="project" value="UniProtKB-UniRule"/>
</dbReference>
<dbReference type="PANTHER" id="PTHR10302:SF27">
    <property type="entry name" value="SINGLE-STRANDED DNA-BINDING PROTEIN"/>
    <property type="match status" value="1"/>
</dbReference>
<dbReference type="Proteomes" id="UP000016662">
    <property type="component" value="Unassembled WGS sequence"/>
</dbReference>
<evidence type="ECO:0000256" key="1">
    <source>
        <dbReference type="ARBA" id="ARBA00023125"/>
    </source>
</evidence>
<dbReference type="SUPFAM" id="SSF50249">
    <property type="entry name" value="Nucleic acid-binding proteins"/>
    <property type="match status" value="1"/>
</dbReference>
<dbReference type="HAMAP" id="MF_00984">
    <property type="entry name" value="SSB"/>
    <property type="match status" value="1"/>
</dbReference>
<dbReference type="InterPro" id="IPR000424">
    <property type="entry name" value="Primosome_PriB/ssb"/>
</dbReference>
<sequence>MLNKVILMGRLCADPDFRQTPSGVAVCRIRLAIDRRFTNKQTGEREADFINVSCWRQQAEFVSRYFHKGSMIIVEGSLRNNDYTDQNGVKHYSMEVLADNVTFGESKRSAQENGGGYQGAYQQPAYAQPAPAQSAPAYQQPAAQPAPQAPAANNAPGAMQLGDLGDFEEILSDGEVPF</sequence>
<keyword evidence="6" id="KW-1185">Reference proteome</keyword>
<name>U2JN37_9FIRM</name>
<dbReference type="InterPro" id="IPR011344">
    <property type="entry name" value="ssDNA-bd"/>
</dbReference>
<comment type="caution">
    <text evidence="2">Lacks conserved residue(s) required for the propagation of feature annotation.</text>
</comment>
<dbReference type="GO" id="GO:0009295">
    <property type="term" value="C:nucleoid"/>
    <property type="evidence" value="ECO:0007669"/>
    <property type="project" value="TreeGrafter"/>
</dbReference>
<dbReference type="AlphaFoldDB" id="U2JN37"/>
<feature type="compositionally biased region" description="Low complexity" evidence="4">
    <location>
        <begin position="119"/>
        <end position="158"/>
    </location>
</feature>
<dbReference type="PANTHER" id="PTHR10302">
    <property type="entry name" value="SINGLE-STRANDED DNA-BINDING PROTEIN"/>
    <property type="match status" value="1"/>
</dbReference>
<keyword evidence="1 2" id="KW-0238">DNA-binding</keyword>
<dbReference type="Pfam" id="PF00436">
    <property type="entry name" value="SSB"/>
    <property type="match status" value="1"/>
</dbReference>
<dbReference type="NCBIfam" id="TIGR00621">
    <property type="entry name" value="ssb"/>
    <property type="match status" value="1"/>
</dbReference>
<feature type="region of interest" description="Disordered" evidence="4">
    <location>
        <begin position="107"/>
        <end position="178"/>
    </location>
</feature>
<dbReference type="OrthoDB" id="9809878at2"/>
<dbReference type="eggNOG" id="COG0629">
    <property type="taxonomic scope" value="Bacteria"/>
</dbReference>
<dbReference type="STRING" id="411473.RUMCAL_03263"/>
<dbReference type="CDD" id="cd04496">
    <property type="entry name" value="SSB_OBF"/>
    <property type="match status" value="1"/>
</dbReference>
<accession>U2JN37</accession>
<dbReference type="PATRIC" id="fig|411473.3.peg.2735"/>
<dbReference type="PROSITE" id="PS50935">
    <property type="entry name" value="SSB"/>
    <property type="match status" value="1"/>
</dbReference>
<evidence type="ECO:0000256" key="3">
    <source>
        <dbReference type="PIRNR" id="PIRNR002070"/>
    </source>
</evidence>
<dbReference type="RefSeq" id="WP_021681573.1">
    <property type="nucleotide sequence ID" value="NZ_KI260356.1"/>
</dbReference>
<comment type="subunit">
    <text evidence="2">Homotetramer.</text>
</comment>
<dbReference type="PIRSF" id="PIRSF002070">
    <property type="entry name" value="SSB"/>
    <property type="match status" value="1"/>
</dbReference>
<dbReference type="GeneID" id="93692741"/>
<organism evidence="5 6">
    <name type="scientific">Ruminococcus callidus ATCC 27760</name>
    <dbReference type="NCBI Taxonomy" id="411473"/>
    <lineage>
        <taxon>Bacteria</taxon>
        <taxon>Bacillati</taxon>
        <taxon>Bacillota</taxon>
        <taxon>Clostridia</taxon>
        <taxon>Eubacteriales</taxon>
        <taxon>Oscillospiraceae</taxon>
        <taxon>Ruminococcus</taxon>
    </lineage>
</organism>
<proteinExistence type="inferred from homology"/>